<evidence type="ECO:0000256" key="3">
    <source>
        <dbReference type="ARBA" id="ARBA00022723"/>
    </source>
</evidence>
<feature type="region of interest" description="Disordered" evidence="10">
    <location>
        <begin position="53"/>
        <end position="91"/>
    </location>
</feature>
<name>A0A935K5B2_9RHOO</name>
<dbReference type="Pfam" id="PF02492">
    <property type="entry name" value="cobW"/>
    <property type="match status" value="1"/>
</dbReference>
<dbReference type="GO" id="GO:0005525">
    <property type="term" value="F:GTP binding"/>
    <property type="evidence" value="ECO:0007669"/>
    <property type="project" value="UniProtKB-KW"/>
</dbReference>
<evidence type="ECO:0000256" key="10">
    <source>
        <dbReference type="SAM" id="MobiDB-lite"/>
    </source>
</evidence>
<dbReference type="GO" id="GO:0003924">
    <property type="term" value="F:GTPase activity"/>
    <property type="evidence" value="ECO:0007669"/>
    <property type="project" value="InterPro"/>
</dbReference>
<evidence type="ECO:0000256" key="6">
    <source>
        <dbReference type="ARBA" id="ARBA00022833"/>
    </source>
</evidence>
<dbReference type="GO" id="GO:0008270">
    <property type="term" value="F:zinc ion binding"/>
    <property type="evidence" value="ECO:0007669"/>
    <property type="project" value="TreeGrafter"/>
</dbReference>
<comment type="similarity">
    <text evidence="1">Belongs to the SIMIBI class G3E GTPase family. HypB/HupM subfamily.</text>
</comment>
<keyword evidence="3" id="KW-0479">Metal-binding</keyword>
<dbReference type="InterPro" id="IPR027417">
    <property type="entry name" value="P-loop_NTPase"/>
</dbReference>
<keyword evidence="6" id="KW-0862">Zinc</keyword>
<evidence type="ECO:0000313" key="13">
    <source>
        <dbReference type="Proteomes" id="UP000739411"/>
    </source>
</evidence>
<dbReference type="Proteomes" id="UP000739411">
    <property type="component" value="Unassembled WGS sequence"/>
</dbReference>
<evidence type="ECO:0000256" key="5">
    <source>
        <dbReference type="ARBA" id="ARBA00022801"/>
    </source>
</evidence>
<evidence type="ECO:0000313" key="12">
    <source>
        <dbReference type="EMBL" id="MBK7415887.1"/>
    </source>
</evidence>
<evidence type="ECO:0000256" key="1">
    <source>
        <dbReference type="ARBA" id="ARBA00006211"/>
    </source>
</evidence>
<keyword evidence="5" id="KW-0378">Hydrolase</keyword>
<dbReference type="InterPro" id="IPR003495">
    <property type="entry name" value="CobW/HypB/UreG_nucleotide-bd"/>
</dbReference>
<comment type="caution">
    <text evidence="12">The sequence shown here is derived from an EMBL/GenBank/DDBJ whole genome shotgun (WGS) entry which is preliminary data.</text>
</comment>
<feature type="coiled-coil region" evidence="9">
    <location>
        <begin position="328"/>
        <end position="355"/>
    </location>
</feature>
<keyword evidence="4" id="KW-0547">Nucleotide-binding</keyword>
<dbReference type="GO" id="GO:0051604">
    <property type="term" value="P:protein maturation"/>
    <property type="evidence" value="ECO:0007669"/>
    <property type="project" value="InterPro"/>
</dbReference>
<dbReference type="NCBIfam" id="TIGR00073">
    <property type="entry name" value="hypB"/>
    <property type="match status" value="1"/>
</dbReference>
<evidence type="ECO:0000256" key="9">
    <source>
        <dbReference type="SAM" id="Coils"/>
    </source>
</evidence>
<dbReference type="InterPro" id="IPR004392">
    <property type="entry name" value="Hyd_mat_HypB"/>
</dbReference>
<dbReference type="EMBL" id="JADJMS010000027">
    <property type="protein sequence ID" value="MBK7415887.1"/>
    <property type="molecule type" value="Genomic_DNA"/>
</dbReference>
<dbReference type="PANTHER" id="PTHR30134:SF2">
    <property type="entry name" value="HYDROGENASE MATURATION FACTOR HYPB"/>
    <property type="match status" value="1"/>
</dbReference>
<sequence length="356" mass="38617">MCTVCGCGAGETRIEGDAHEHTHVHADGTVHSHNHQHSHDHAHPHDAVPVAAHTHAHRHADGSEHTHDHVHSGEHQHDHAGAHHHHEHLVSGDLDYGTGPARAHAPGMSQSRMVQIEQDILSKNNAYASANRAWFDERGIFALNLVSSPGSGKTSLLVKTIELLKAEVAISVVEGDQQTSNDAERIRATGVAALQINTGKGCHLDGHMVGHAIQRMKPADESLFLIENVGNLVCPAAFDLGEHHKVAILSVTEGEDKPLKYPDMFAAADVMLLNKCDLLPYLEFDADLAEANARRVNPHLTIFRVSASSGDGLSAWVSWIKSGLEAQRAKRVETVDSLKARVAELERQLEQTQAGK</sequence>
<evidence type="ECO:0000259" key="11">
    <source>
        <dbReference type="Pfam" id="PF02492"/>
    </source>
</evidence>
<reference evidence="12 13" key="1">
    <citation type="submission" date="2020-10" db="EMBL/GenBank/DDBJ databases">
        <title>Connecting structure to function with the recovery of over 1000 high-quality activated sludge metagenome-assembled genomes encoding full-length rRNA genes using long-read sequencing.</title>
        <authorList>
            <person name="Singleton C.M."/>
            <person name="Petriglieri F."/>
            <person name="Kristensen J.M."/>
            <person name="Kirkegaard R.H."/>
            <person name="Michaelsen T.Y."/>
            <person name="Andersen M.H."/>
            <person name="Karst S.M."/>
            <person name="Dueholm M.S."/>
            <person name="Nielsen P.H."/>
            <person name="Albertsen M."/>
        </authorList>
    </citation>
    <scope>NUCLEOTIDE SEQUENCE [LARGE SCALE GENOMIC DNA]</scope>
    <source>
        <strain evidence="12">EsbW_18-Q3-R4-48_BATAC.463</strain>
    </source>
</reference>
<gene>
    <name evidence="12" type="primary">hypB</name>
    <name evidence="12" type="ORF">IPJ38_12975</name>
</gene>
<accession>A0A935K5B2</accession>
<dbReference type="CDD" id="cd05390">
    <property type="entry name" value="HypB"/>
    <property type="match status" value="1"/>
</dbReference>
<dbReference type="PANTHER" id="PTHR30134">
    <property type="entry name" value="HYDROGENASE PROTEIN ASSEMBLY PROTEIN, NICKEL CHAPERONE"/>
    <property type="match status" value="1"/>
</dbReference>
<dbReference type="Gene3D" id="3.40.50.300">
    <property type="entry name" value="P-loop containing nucleotide triphosphate hydrolases"/>
    <property type="match status" value="1"/>
</dbReference>
<keyword evidence="9" id="KW-0175">Coiled coil</keyword>
<feature type="domain" description="CobW/HypB/UreG nucleotide-binding" evidence="11">
    <location>
        <begin position="144"/>
        <end position="303"/>
    </location>
</feature>
<organism evidence="12 13">
    <name type="scientific">Candidatus Dechloromonas phosphorivorans</name>
    <dbReference type="NCBI Taxonomy" id="2899244"/>
    <lineage>
        <taxon>Bacteria</taxon>
        <taxon>Pseudomonadati</taxon>
        <taxon>Pseudomonadota</taxon>
        <taxon>Betaproteobacteria</taxon>
        <taxon>Rhodocyclales</taxon>
        <taxon>Azonexaceae</taxon>
        <taxon>Dechloromonas</taxon>
    </lineage>
</organism>
<dbReference type="GO" id="GO:0016151">
    <property type="term" value="F:nickel cation binding"/>
    <property type="evidence" value="ECO:0007669"/>
    <property type="project" value="InterPro"/>
</dbReference>
<proteinExistence type="inferred from homology"/>
<dbReference type="AlphaFoldDB" id="A0A935K5B2"/>
<dbReference type="SUPFAM" id="SSF52540">
    <property type="entry name" value="P-loop containing nucleoside triphosphate hydrolases"/>
    <property type="match status" value="1"/>
</dbReference>
<evidence type="ECO:0000256" key="4">
    <source>
        <dbReference type="ARBA" id="ARBA00022741"/>
    </source>
</evidence>
<evidence type="ECO:0000256" key="2">
    <source>
        <dbReference type="ARBA" id="ARBA00022596"/>
    </source>
</evidence>
<keyword evidence="2" id="KW-0533">Nickel</keyword>
<keyword evidence="7" id="KW-0342">GTP-binding</keyword>
<protein>
    <recommendedName>
        <fullName evidence="8">Hydrogenase maturation factor HypB</fullName>
    </recommendedName>
</protein>
<evidence type="ECO:0000256" key="7">
    <source>
        <dbReference type="ARBA" id="ARBA00023134"/>
    </source>
</evidence>
<feature type="compositionally biased region" description="Basic and acidic residues" evidence="10">
    <location>
        <begin position="59"/>
        <end position="81"/>
    </location>
</feature>
<evidence type="ECO:0000256" key="8">
    <source>
        <dbReference type="ARBA" id="ARBA00035238"/>
    </source>
</evidence>